<gene>
    <name evidence="1" type="ORF">METZ01_LOCUS516474</name>
</gene>
<feature type="non-terminal residue" evidence="1">
    <location>
        <position position="63"/>
    </location>
</feature>
<accession>A0A383F4V2</accession>
<sequence length="63" mass="6960">MVVPLEHRARLFPVDSDDYLMSSLLLPSLQGEPRGRIVFGYENAHRRSTGFGRVSPPIGPAPV</sequence>
<dbReference type="EMBL" id="UINC01231189">
    <property type="protein sequence ID" value="SVE63620.1"/>
    <property type="molecule type" value="Genomic_DNA"/>
</dbReference>
<protein>
    <submittedName>
        <fullName evidence="1">Uncharacterized protein</fullName>
    </submittedName>
</protein>
<name>A0A383F4V2_9ZZZZ</name>
<evidence type="ECO:0000313" key="1">
    <source>
        <dbReference type="EMBL" id="SVE63620.1"/>
    </source>
</evidence>
<organism evidence="1">
    <name type="scientific">marine metagenome</name>
    <dbReference type="NCBI Taxonomy" id="408172"/>
    <lineage>
        <taxon>unclassified sequences</taxon>
        <taxon>metagenomes</taxon>
        <taxon>ecological metagenomes</taxon>
    </lineage>
</organism>
<reference evidence="1" key="1">
    <citation type="submission" date="2018-05" db="EMBL/GenBank/DDBJ databases">
        <authorList>
            <person name="Lanie J.A."/>
            <person name="Ng W.-L."/>
            <person name="Kazmierczak K.M."/>
            <person name="Andrzejewski T.M."/>
            <person name="Davidsen T.M."/>
            <person name="Wayne K.J."/>
            <person name="Tettelin H."/>
            <person name="Glass J.I."/>
            <person name="Rusch D."/>
            <person name="Podicherti R."/>
            <person name="Tsui H.-C.T."/>
            <person name="Winkler M.E."/>
        </authorList>
    </citation>
    <scope>NUCLEOTIDE SEQUENCE</scope>
</reference>
<proteinExistence type="predicted"/>
<dbReference type="AlphaFoldDB" id="A0A383F4V2"/>